<organism evidence="1 2">
    <name type="scientific">Vibrio cholerae</name>
    <dbReference type="NCBI Taxonomy" id="666"/>
    <lineage>
        <taxon>Bacteria</taxon>
        <taxon>Pseudomonadati</taxon>
        <taxon>Pseudomonadota</taxon>
        <taxon>Gammaproteobacteria</taxon>
        <taxon>Vibrionales</taxon>
        <taxon>Vibrionaceae</taxon>
        <taxon>Vibrio</taxon>
    </lineage>
</organism>
<protein>
    <submittedName>
        <fullName evidence="1">Uncharacterized protein</fullName>
    </submittedName>
</protein>
<dbReference type="AlphaFoldDB" id="A0A655XHQ1"/>
<accession>A0A655XHQ1</accession>
<proteinExistence type="predicted"/>
<gene>
    <name evidence="1" type="ORF">ERS013200_02454</name>
</gene>
<dbReference type="EMBL" id="CWQY01000016">
    <property type="protein sequence ID" value="CSC85460.1"/>
    <property type="molecule type" value="Genomic_DNA"/>
</dbReference>
<dbReference type="Proteomes" id="UP000041770">
    <property type="component" value="Unassembled WGS sequence"/>
</dbReference>
<evidence type="ECO:0000313" key="1">
    <source>
        <dbReference type="EMBL" id="CSC85460.1"/>
    </source>
</evidence>
<name>A0A655XHQ1_VIBCL</name>
<evidence type="ECO:0000313" key="2">
    <source>
        <dbReference type="Proteomes" id="UP000041770"/>
    </source>
</evidence>
<reference evidence="1 2" key="1">
    <citation type="submission" date="2015-07" db="EMBL/GenBank/DDBJ databases">
        <authorList>
            <consortium name="Pathogen Informatics"/>
        </authorList>
    </citation>
    <scope>NUCLEOTIDE SEQUENCE [LARGE SCALE GENOMIC DNA]</scope>
    <source>
        <strain evidence="1 2">A316</strain>
    </source>
</reference>
<sequence length="74" mass="8582">MTPAALRTIFDFIPTLLPFFTPSKRPLTDRTNFLRQIGFFMRSHPTPSITSVIQFEDIRTLRLIGSPLVMIWES</sequence>